<evidence type="ECO:0000259" key="2">
    <source>
        <dbReference type="PROSITE" id="PS51184"/>
    </source>
</evidence>
<feature type="domain" description="JmjC" evidence="2">
    <location>
        <begin position="250"/>
        <end position="498"/>
    </location>
</feature>
<dbReference type="RefSeq" id="XP_016626808.1">
    <property type="nucleotide sequence ID" value="XM_016782025.1"/>
</dbReference>
<dbReference type="Proteomes" id="UP000053411">
    <property type="component" value="Unassembled WGS sequence"/>
</dbReference>
<dbReference type="SMART" id="SM00558">
    <property type="entry name" value="JmjC"/>
    <property type="match status" value="1"/>
</dbReference>
<feature type="compositionally biased region" description="Acidic residues" evidence="1">
    <location>
        <begin position="368"/>
        <end position="384"/>
    </location>
</feature>
<evidence type="ECO:0000313" key="4">
    <source>
        <dbReference type="Proteomes" id="UP000053411"/>
    </source>
</evidence>
<feature type="region of interest" description="Disordered" evidence="1">
    <location>
        <begin position="368"/>
        <end position="401"/>
    </location>
</feature>
<dbReference type="EMBL" id="KN848101">
    <property type="protein sequence ID" value="KIX92685.1"/>
    <property type="molecule type" value="Genomic_DNA"/>
</dbReference>
<gene>
    <name evidence="3" type="ORF">Z520_11537</name>
</gene>
<dbReference type="InterPro" id="IPR041667">
    <property type="entry name" value="Cupin_8"/>
</dbReference>
<dbReference type="OrthoDB" id="415358at2759"/>
<dbReference type="Pfam" id="PF13621">
    <property type="entry name" value="Cupin_8"/>
    <property type="match status" value="1"/>
</dbReference>
<dbReference type="PROSITE" id="PS51184">
    <property type="entry name" value="JMJC"/>
    <property type="match status" value="1"/>
</dbReference>
<dbReference type="SUPFAM" id="SSF51197">
    <property type="entry name" value="Clavaminate synthase-like"/>
    <property type="match status" value="1"/>
</dbReference>
<evidence type="ECO:0000313" key="3">
    <source>
        <dbReference type="EMBL" id="KIX92685.1"/>
    </source>
</evidence>
<feature type="compositionally biased region" description="Acidic residues" evidence="1">
    <location>
        <begin position="164"/>
        <end position="186"/>
    </location>
</feature>
<reference evidence="3 4" key="1">
    <citation type="submission" date="2015-01" db="EMBL/GenBank/DDBJ databases">
        <title>The Genome Sequence of Fonsecaea multimorphosa CBS 102226.</title>
        <authorList>
            <consortium name="The Broad Institute Genomics Platform"/>
            <person name="Cuomo C."/>
            <person name="de Hoog S."/>
            <person name="Gorbushina A."/>
            <person name="Stielow B."/>
            <person name="Teixiera M."/>
            <person name="Abouelleil A."/>
            <person name="Chapman S.B."/>
            <person name="Priest M."/>
            <person name="Young S.K."/>
            <person name="Wortman J."/>
            <person name="Nusbaum C."/>
            <person name="Birren B."/>
        </authorList>
    </citation>
    <scope>NUCLEOTIDE SEQUENCE [LARGE SCALE GENOMIC DNA]</scope>
    <source>
        <strain evidence="3 4">CBS 102226</strain>
    </source>
</reference>
<dbReference type="PANTHER" id="PTHR12461">
    <property type="entry name" value="HYPOXIA-INDUCIBLE FACTOR 1 ALPHA INHIBITOR-RELATED"/>
    <property type="match status" value="1"/>
</dbReference>
<dbReference type="InterPro" id="IPR003347">
    <property type="entry name" value="JmjC_dom"/>
</dbReference>
<dbReference type="PANTHER" id="PTHR12461:SF99">
    <property type="entry name" value="BIFUNCTIONAL PEPTIDASE AND (3S)-LYSYL HYDROXYLASE JMJD7"/>
    <property type="match status" value="1"/>
</dbReference>
<feature type="region of interest" description="Disordered" evidence="1">
    <location>
        <begin position="149"/>
        <end position="187"/>
    </location>
</feature>
<organism evidence="3 4">
    <name type="scientific">Fonsecaea multimorphosa CBS 102226</name>
    <dbReference type="NCBI Taxonomy" id="1442371"/>
    <lineage>
        <taxon>Eukaryota</taxon>
        <taxon>Fungi</taxon>
        <taxon>Dikarya</taxon>
        <taxon>Ascomycota</taxon>
        <taxon>Pezizomycotina</taxon>
        <taxon>Eurotiomycetes</taxon>
        <taxon>Chaetothyriomycetidae</taxon>
        <taxon>Chaetothyriales</taxon>
        <taxon>Herpotrichiellaceae</taxon>
        <taxon>Fonsecaea</taxon>
    </lineage>
</organism>
<dbReference type="AlphaFoldDB" id="A0A0D2GT78"/>
<dbReference type="Gene3D" id="2.60.120.10">
    <property type="entry name" value="Jelly Rolls"/>
    <property type="match status" value="1"/>
</dbReference>
<feature type="region of interest" description="Disordered" evidence="1">
    <location>
        <begin position="205"/>
        <end position="241"/>
    </location>
</feature>
<dbReference type="GeneID" id="27717283"/>
<keyword evidence="4" id="KW-1185">Reference proteome</keyword>
<dbReference type="VEuPathDB" id="FungiDB:Z520_11537"/>
<accession>A0A0D2GT78</accession>
<name>A0A0D2GT78_9EURO</name>
<feature type="compositionally biased region" description="Polar residues" evidence="1">
    <location>
        <begin position="228"/>
        <end position="241"/>
    </location>
</feature>
<dbReference type="STRING" id="1442371.A0A0D2GT78"/>
<sequence>MAAANNDGGTTKDFALATLLTLIEDYHSFNPDTTVPTYAYPTPLEFSQQVARGRPCVYRLDRSVLDDNNDDDEREGGNDVDLQAKNGCCHGDEEIKLRQRLREEQRSILSAPCFRWTKKSLCELVQGEVEVAVTPDGRADALYSLSTRGAGMAPKDVSGHEGDGGGESESESESGGEVEEEEEEEQVFLQPASIYMTLSALIDKLCPSQTSPSPSPSPSSPLSRPISNITTSQNTSPSILPSRTTNEEVYYLQSQNSNLHLPPLSSLLPALPQSGGPLPFSAPVLGAVPDAVNVWIGNSRSVTSTHRDPYENLYLVVKGRKTFVLYSPVEEMCLHAQKVRTGRWVVNPPEDGNGGTEQGERFGIVMDEDDENEGGQDYDNDVDEGVSSPPPRPPTAIISESNLGDNRIPWIPIDPLSPPTPTSTKYPCYKHARPLTVTVSEGEILYLPAGWFHHVSQECGSWQGDDGSGEKVAAPCIAVNYWYDMDYSGEKHVMREMVGRLVERTRTDDRRRSTPNGS</sequence>
<evidence type="ECO:0000256" key="1">
    <source>
        <dbReference type="SAM" id="MobiDB-lite"/>
    </source>
</evidence>
<protein>
    <recommendedName>
        <fullName evidence="2">JmjC domain-containing protein</fullName>
    </recommendedName>
</protein>
<proteinExistence type="predicted"/>
<dbReference type="InterPro" id="IPR014710">
    <property type="entry name" value="RmlC-like_jellyroll"/>
</dbReference>